<accession>C7CMJ3</accession>
<gene>
    <name evidence="2" type="ORF">METD_I5377</name>
</gene>
<proteinExistence type="predicted"/>
<dbReference type="InterPro" id="IPR027417">
    <property type="entry name" value="P-loop_NTPase"/>
</dbReference>
<evidence type="ECO:0000313" key="2">
    <source>
        <dbReference type="EMBL" id="CAX26988.1"/>
    </source>
</evidence>
<evidence type="ECO:0000256" key="1">
    <source>
        <dbReference type="SAM" id="MobiDB-lite"/>
    </source>
</evidence>
<feature type="region of interest" description="Disordered" evidence="1">
    <location>
        <begin position="426"/>
        <end position="447"/>
    </location>
</feature>
<dbReference type="SUPFAM" id="SSF52540">
    <property type="entry name" value="P-loop containing nucleoside triphosphate hydrolases"/>
    <property type="match status" value="1"/>
</dbReference>
<name>C7CMJ3_METED</name>
<dbReference type="AlphaFoldDB" id="C7CMJ3"/>
<dbReference type="EMBL" id="FP103042">
    <property type="protein sequence ID" value="CAX26988.1"/>
    <property type="molecule type" value="Genomic_DNA"/>
</dbReference>
<dbReference type="GO" id="GO:0006261">
    <property type="term" value="P:DNA-templated DNA replication"/>
    <property type="evidence" value="ECO:0007669"/>
    <property type="project" value="TreeGrafter"/>
</dbReference>
<dbReference type="HOGENOM" id="CLU_370819_0_0_5"/>
<dbReference type="Gene3D" id="3.40.50.300">
    <property type="entry name" value="P-loop containing nucleotide triphosphate hydrolases"/>
    <property type="match status" value="1"/>
</dbReference>
<dbReference type="Pfam" id="PF13177">
    <property type="entry name" value="DNA_pol3_delta2"/>
    <property type="match status" value="1"/>
</dbReference>
<evidence type="ECO:0000313" key="3">
    <source>
        <dbReference type="Proteomes" id="UP000008070"/>
    </source>
</evidence>
<organism evidence="2 3">
    <name type="scientific">Methylorubrum extorquens (strain DSM 6343 / CIP 106787 / DM4)</name>
    <name type="common">Methylobacterium extorquens</name>
    <dbReference type="NCBI Taxonomy" id="661410"/>
    <lineage>
        <taxon>Bacteria</taxon>
        <taxon>Pseudomonadati</taxon>
        <taxon>Pseudomonadota</taxon>
        <taxon>Alphaproteobacteria</taxon>
        <taxon>Hyphomicrobiales</taxon>
        <taxon>Methylobacteriaceae</taxon>
        <taxon>Methylorubrum</taxon>
    </lineage>
</organism>
<protein>
    <submittedName>
        <fullName evidence="2">Uncharacterized protein</fullName>
    </submittedName>
</protein>
<dbReference type="PANTHER" id="PTHR11669">
    <property type="entry name" value="REPLICATION FACTOR C / DNA POLYMERASE III GAMMA-TAU SUBUNIT"/>
    <property type="match status" value="1"/>
</dbReference>
<reference evidence="3" key="1">
    <citation type="journal article" date="2009" name="PLoS ONE">
        <title>Methylobacterium genome sequences: a reference blueprint to investigate microbial metabolism of C1 compounds from natural and industrial sources.</title>
        <authorList>
            <person name="Vuilleumier S."/>
            <person name="Chistoserdova L."/>
            <person name="Lee M.-C."/>
            <person name="Bringel F."/>
            <person name="Lajus A."/>
            <person name="Zhou Y."/>
            <person name="Gourion B."/>
            <person name="Barbe V."/>
            <person name="Chang J."/>
            <person name="Cruveiller S."/>
            <person name="Dossat C."/>
            <person name="Gillett W."/>
            <person name="Gruffaz C."/>
            <person name="Haugen E."/>
            <person name="Hourcade E."/>
            <person name="Levy R."/>
            <person name="Mangenot S."/>
            <person name="Muller E."/>
            <person name="Nadalig T."/>
            <person name="Pagni M."/>
            <person name="Penny C."/>
            <person name="Peyraud R."/>
            <person name="Robinson D.G."/>
            <person name="Roche D."/>
            <person name="Rouy Z."/>
            <person name="Saenampechek C."/>
            <person name="Salvignol G."/>
            <person name="Vallenet D."/>
            <person name="Wu Z."/>
            <person name="Marx C.J."/>
            <person name="Vorholt J.A."/>
            <person name="Olson M.V."/>
            <person name="Kaul R."/>
            <person name="Weissenbach J."/>
            <person name="Medigue C."/>
            <person name="Lidstrom M.E."/>
        </authorList>
    </citation>
    <scope>NUCLEOTIDE SEQUENCE [LARGE SCALE GENOMIC DNA]</scope>
    <source>
        <strain evidence="3">DSM 6343 / CIP 106787 / DM4</strain>
    </source>
</reference>
<sequence length="809" mass="88975">MMRDVDFLLAARTGDPLPLDRPLVYRYRSGALRPRMIAALRRLAAGHSLALWLEAPPLRPGFDRAHVFLSQLLLFDWPARTARPKGLDDPRKPLSADALQRSLELLAVSLDGPGVHFLEHASPVARHPGWAAVERGALVLEEPAITRGSLPSVLRCLAATTDLAPGADLLGQRGFFASFAGLVEERADLPAVIQAFDERVLLCTDPATHRYDAARDRRDAVGRRGRRAVLSHLRDLTALRRECDLDDLLCGLDERRAERGWSTHHLVADLYRLTSRLLEPASHPRRARLGARSRVAAPRLAEGAALWAALLLAWEDALIRSVEEDRHGYRRGPDLIVPALAGLGRDFLAREERAEAGDPLNGRRAGLARALSRGGMDVRDGPGDPLASVRNTLVRALAAMLARFGEGPDWFEHLHEGASAACGRLDEKARRDAQREEDEDEQGTPRCLVLAPPPSPLHQTFATVIGRGHAVAELRRHARARTDGVDLLLHGPDGVGKRTLAWSYARMVLCTQPSPDGGACGACRSCRAFETGQSGCIEIDGAHPDIDKLSRHLVMRVQTAELVVSEVVLPIRHVFVIHNADRYPPAMFDRLLKPMEDSGRARFVLLARDRRAVRMAGRSRCFDYRVRPLQRSEAEAFLEKYFDVGGRAYDAAMLALVIDASEGRPNRLRRLGEILAGPGPSGLVDMCARLGLDWAESFVRHWPAIVAAATSASAGVVNASGVDRTDIDRTEAERAERVRRVQAVLQLVHLRGVRQGSSGRDAIDPALRHCDPSIRDAFAAVVHRQAEREGVSAETVWARMAETWLSDRA</sequence>
<dbReference type="Proteomes" id="UP000008070">
    <property type="component" value="Chromosome"/>
</dbReference>
<dbReference type="PANTHER" id="PTHR11669:SF8">
    <property type="entry name" value="DNA POLYMERASE III SUBUNIT DELTA"/>
    <property type="match status" value="1"/>
</dbReference>
<dbReference type="InterPro" id="IPR050238">
    <property type="entry name" value="DNA_Rep/Repair_Clamp_Loader"/>
</dbReference>
<dbReference type="KEGG" id="mdi:METDI5377"/>